<evidence type="ECO:0000313" key="11">
    <source>
        <dbReference type="EMBL" id="PPK85238.1"/>
    </source>
</evidence>
<feature type="binding site" description="axial binding residue" evidence="9">
    <location>
        <position position="222"/>
    </location>
    <ligand>
        <name>heme c</name>
        <dbReference type="ChEBI" id="CHEBI:61717"/>
        <label>2</label>
    </ligand>
    <ligandPart>
        <name>Fe</name>
        <dbReference type="ChEBI" id="CHEBI:18248"/>
    </ligandPart>
</feature>
<dbReference type="PANTHER" id="PTHR30600">
    <property type="entry name" value="CYTOCHROME C PEROXIDASE-RELATED"/>
    <property type="match status" value="1"/>
</dbReference>
<dbReference type="GO" id="GO:0004130">
    <property type="term" value="F:cytochrome-c peroxidase activity"/>
    <property type="evidence" value="ECO:0007669"/>
    <property type="project" value="TreeGrafter"/>
</dbReference>
<evidence type="ECO:0000256" key="2">
    <source>
        <dbReference type="ARBA" id="ARBA00022617"/>
    </source>
</evidence>
<evidence type="ECO:0000259" key="10">
    <source>
        <dbReference type="PROSITE" id="PS51007"/>
    </source>
</evidence>
<comment type="subcellular location">
    <subcellularLocation>
        <location evidence="1">Periplasm</location>
    </subcellularLocation>
</comment>
<accession>A0A2S6I235</accession>
<evidence type="ECO:0000313" key="12">
    <source>
        <dbReference type="Proteomes" id="UP000237662"/>
    </source>
</evidence>
<feature type="binding site" description="covalent" evidence="8">
    <location>
        <position position="218"/>
    </location>
    <ligand>
        <name>heme c</name>
        <dbReference type="ChEBI" id="CHEBI:61717"/>
        <label>2</label>
    </ligand>
</feature>
<evidence type="ECO:0000256" key="6">
    <source>
        <dbReference type="ARBA" id="ARBA00023002"/>
    </source>
</evidence>
<dbReference type="InterPro" id="IPR009056">
    <property type="entry name" value="Cyt_c-like_dom"/>
</dbReference>
<keyword evidence="3 9" id="KW-0479">Metal-binding</keyword>
<comment type="caution">
    <text evidence="11">The sequence shown here is derived from an EMBL/GenBank/DDBJ whole genome shotgun (WGS) entry which is preliminary data.</text>
</comment>
<evidence type="ECO:0000256" key="3">
    <source>
        <dbReference type="ARBA" id="ARBA00022723"/>
    </source>
</evidence>
<feature type="binding site" description="axial binding residue" evidence="9">
    <location>
        <position position="77"/>
    </location>
    <ligand>
        <name>heme c</name>
        <dbReference type="ChEBI" id="CHEBI:61717"/>
        <label>1</label>
    </ligand>
    <ligandPart>
        <name>Fe</name>
        <dbReference type="ChEBI" id="CHEBI:18248"/>
    </ligandPart>
</feature>
<evidence type="ECO:0000256" key="7">
    <source>
        <dbReference type="ARBA" id="ARBA00023004"/>
    </source>
</evidence>
<dbReference type="GO" id="GO:0020037">
    <property type="term" value="F:heme binding"/>
    <property type="evidence" value="ECO:0007669"/>
    <property type="project" value="InterPro"/>
</dbReference>
<feature type="binding site" description="covalent" evidence="8">
    <location>
        <position position="221"/>
    </location>
    <ligand>
        <name>heme c</name>
        <dbReference type="ChEBI" id="CHEBI:61717"/>
        <label>2</label>
    </ligand>
</feature>
<dbReference type="InterPro" id="IPR004852">
    <property type="entry name" value="Di-haem_cyt_c_peroxidsae"/>
</dbReference>
<keyword evidence="7 9" id="KW-0408">Iron</keyword>
<feature type="domain" description="Cytochrome c" evidence="10">
    <location>
        <begin position="205"/>
        <end position="326"/>
    </location>
</feature>
<keyword evidence="5" id="KW-0574">Periplasm</keyword>
<comment type="PTM">
    <text evidence="8">Binds 2 heme groups per subunit.</text>
</comment>
<dbReference type="InterPro" id="IPR051395">
    <property type="entry name" value="Cytochrome_c_Peroxidase/MauG"/>
</dbReference>
<organism evidence="11 12">
    <name type="scientific">Neolewinella xylanilytica</name>
    <dbReference type="NCBI Taxonomy" id="1514080"/>
    <lineage>
        <taxon>Bacteria</taxon>
        <taxon>Pseudomonadati</taxon>
        <taxon>Bacteroidota</taxon>
        <taxon>Saprospiria</taxon>
        <taxon>Saprospirales</taxon>
        <taxon>Lewinellaceae</taxon>
        <taxon>Neolewinella</taxon>
    </lineage>
</organism>
<dbReference type="InterPro" id="IPR036909">
    <property type="entry name" value="Cyt_c-like_dom_sf"/>
</dbReference>
<reference evidence="11 12" key="1">
    <citation type="submission" date="2018-02" db="EMBL/GenBank/DDBJ databases">
        <title>Genomic Encyclopedia of Archaeal and Bacterial Type Strains, Phase II (KMG-II): from individual species to whole genera.</title>
        <authorList>
            <person name="Goeker M."/>
        </authorList>
    </citation>
    <scope>NUCLEOTIDE SEQUENCE [LARGE SCALE GENOMIC DNA]</scope>
    <source>
        <strain evidence="11 12">DSM 29526</strain>
    </source>
</reference>
<evidence type="ECO:0000256" key="8">
    <source>
        <dbReference type="PIRSR" id="PIRSR000294-1"/>
    </source>
</evidence>
<evidence type="ECO:0000256" key="4">
    <source>
        <dbReference type="ARBA" id="ARBA00022729"/>
    </source>
</evidence>
<dbReference type="GO" id="GO:0046872">
    <property type="term" value="F:metal ion binding"/>
    <property type="evidence" value="ECO:0007669"/>
    <property type="project" value="UniProtKB-KW"/>
</dbReference>
<proteinExistence type="predicted"/>
<dbReference type="InterPro" id="IPR026259">
    <property type="entry name" value="MauG/Cytc_peroxidase"/>
</dbReference>
<dbReference type="GO" id="GO:0042597">
    <property type="term" value="C:periplasmic space"/>
    <property type="evidence" value="ECO:0007669"/>
    <property type="project" value="UniProtKB-SubCell"/>
</dbReference>
<feature type="binding site" description="covalent" evidence="8">
    <location>
        <position position="73"/>
    </location>
    <ligand>
        <name>heme c</name>
        <dbReference type="ChEBI" id="CHEBI:61717"/>
        <label>1</label>
    </ligand>
</feature>
<evidence type="ECO:0000256" key="1">
    <source>
        <dbReference type="ARBA" id="ARBA00004418"/>
    </source>
</evidence>
<comment type="cofactor">
    <cofactor evidence="8">
        <name>heme</name>
        <dbReference type="ChEBI" id="CHEBI:30413"/>
    </cofactor>
    <text evidence="8">Binds 2 heme groups.</text>
</comment>
<dbReference type="Proteomes" id="UP000237662">
    <property type="component" value="Unassembled WGS sequence"/>
</dbReference>
<dbReference type="Gene3D" id="1.10.760.10">
    <property type="entry name" value="Cytochrome c-like domain"/>
    <property type="match status" value="2"/>
</dbReference>
<dbReference type="PROSITE" id="PS51257">
    <property type="entry name" value="PROKAR_LIPOPROTEIN"/>
    <property type="match status" value="1"/>
</dbReference>
<dbReference type="EMBL" id="PTJC01000006">
    <property type="protein sequence ID" value="PPK85238.1"/>
    <property type="molecule type" value="Genomic_DNA"/>
</dbReference>
<feature type="binding site" description="covalent" evidence="8">
    <location>
        <position position="76"/>
    </location>
    <ligand>
        <name>heme c</name>
        <dbReference type="ChEBI" id="CHEBI:61717"/>
        <label>1</label>
    </ligand>
</feature>
<keyword evidence="6" id="KW-0560">Oxidoreductase</keyword>
<keyword evidence="4" id="KW-0732">Signal</keyword>
<dbReference type="PIRSF" id="PIRSF000294">
    <property type="entry name" value="Cytochrome-c_peroxidase"/>
    <property type="match status" value="1"/>
</dbReference>
<evidence type="ECO:0000256" key="9">
    <source>
        <dbReference type="PIRSR" id="PIRSR000294-2"/>
    </source>
</evidence>
<keyword evidence="11" id="KW-0575">Peroxidase</keyword>
<sequence length="336" mass="37683">MYRYLLPYFCLLLFACEREQAGPAIDPYTFVSPEHFPPVAYDFDRNPVTEDGFKLGKRLFEDSRLSRDGSVSCSSCHQQVTAFADPQHRLSVGVEDRVGVRNAPGLFNLAFRSEYMWDGGVVHLDFAGVPAIESEVELDNSLAVIVDRLRADATYPEAFRRAFGTDTVTSGLMLQALSQYQAMLMSDRSKYDDVITGRNGAAFSATEAQGEAIFVDRCAGCHAGPLQTDNSYRNNGLDERNVADFGRETITHNPADRGKFRVPSLRNIARTPPYMHDGRLASLDAVLEHYAEGIRHSPTLDPRLEEPIRLTEQERTALIAFLETLTDWEFLADPRF</sequence>
<keyword evidence="2 8" id="KW-0349">Heme</keyword>
<dbReference type="AlphaFoldDB" id="A0A2S6I235"/>
<dbReference type="Pfam" id="PF00034">
    <property type="entry name" value="Cytochrom_C"/>
    <property type="match status" value="1"/>
</dbReference>
<dbReference type="OrthoDB" id="9805202at2"/>
<dbReference type="GO" id="GO:0009055">
    <property type="term" value="F:electron transfer activity"/>
    <property type="evidence" value="ECO:0007669"/>
    <property type="project" value="InterPro"/>
</dbReference>
<dbReference type="RefSeq" id="WP_104419746.1">
    <property type="nucleotide sequence ID" value="NZ_PTJC01000006.1"/>
</dbReference>
<gene>
    <name evidence="11" type="ORF">CLV84_2130</name>
</gene>
<protein>
    <submittedName>
        <fullName evidence="11">Cytochrome c peroxidase</fullName>
    </submittedName>
</protein>
<name>A0A2S6I235_9BACT</name>
<dbReference type="Pfam" id="PF03150">
    <property type="entry name" value="CCP_MauG"/>
    <property type="match status" value="1"/>
</dbReference>
<dbReference type="SUPFAM" id="SSF46626">
    <property type="entry name" value="Cytochrome c"/>
    <property type="match status" value="2"/>
</dbReference>
<evidence type="ECO:0000256" key="5">
    <source>
        <dbReference type="ARBA" id="ARBA00022764"/>
    </source>
</evidence>
<keyword evidence="12" id="KW-1185">Reference proteome</keyword>
<dbReference type="PROSITE" id="PS51007">
    <property type="entry name" value="CYTC"/>
    <property type="match status" value="1"/>
</dbReference>